<comment type="caution">
    <text evidence="2">The sequence shown here is derived from an EMBL/GenBank/DDBJ whole genome shotgun (WGS) entry which is preliminary data.</text>
</comment>
<dbReference type="InterPro" id="IPR024079">
    <property type="entry name" value="MetalloPept_cat_dom_sf"/>
</dbReference>
<gene>
    <name evidence="2" type="ORF">EDB81DRAFT_852200</name>
</gene>
<feature type="chain" id="PRO_5040360624" description="Lysine-specific metallo-endopeptidase domain-containing protein" evidence="1">
    <location>
        <begin position="18"/>
        <end position="313"/>
    </location>
</feature>
<dbReference type="GO" id="GO:0008237">
    <property type="term" value="F:metallopeptidase activity"/>
    <property type="evidence" value="ECO:0007669"/>
    <property type="project" value="InterPro"/>
</dbReference>
<reference evidence="2" key="1">
    <citation type="journal article" date="2021" name="Nat. Commun.">
        <title>Genetic determinants of endophytism in the Arabidopsis root mycobiome.</title>
        <authorList>
            <person name="Mesny F."/>
            <person name="Miyauchi S."/>
            <person name="Thiergart T."/>
            <person name="Pickel B."/>
            <person name="Atanasova L."/>
            <person name="Karlsson M."/>
            <person name="Huettel B."/>
            <person name="Barry K.W."/>
            <person name="Haridas S."/>
            <person name="Chen C."/>
            <person name="Bauer D."/>
            <person name="Andreopoulos W."/>
            <person name="Pangilinan J."/>
            <person name="LaButti K."/>
            <person name="Riley R."/>
            <person name="Lipzen A."/>
            <person name="Clum A."/>
            <person name="Drula E."/>
            <person name="Henrissat B."/>
            <person name="Kohler A."/>
            <person name="Grigoriev I.V."/>
            <person name="Martin F.M."/>
            <person name="Hacquard S."/>
        </authorList>
    </citation>
    <scope>NUCLEOTIDE SEQUENCE</scope>
    <source>
        <strain evidence="2">MPI-CAGE-AT-0147</strain>
    </source>
</reference>
<dbReference type="OrthoDB" id="4804857at2759"/>
<organism evidence="2 3">
    <name type="scientific">Dactylonectria macrodidyma</name>
    <dbReference type="NCBI Taxonomy" id="307937"/>
    <lineage>
        <taxon>Eukaryota</taxon>
        <taxon>Fungi</taxon>
        <taxon>Dikarya</taxon>
        <taxon>Ascomycota</taxon>
        <taxon>Pezizomycotina</taxon>
        <taxon>Sordariomycetes</taxon>
        <taxon>Hypocreomycetidae</taxon>
        <taxon>Hypocreales</taxon>
        <taxon>Nectriaceae</taxon>
        <taxon>Dactylonectria</taxon>
    </lineage>
</organism>
<dbReference type="AlphaFoldDB" id="A0A9P9FLN5"/>
<dbReference type="Gene3D" id="3.40.390.10">
    <property type="entry name" value="Collagenase (Catalytic Domain)"/>
    <property type="match status" value="1"/>
</dbReference>
<feature type="signal peptide" evidence="1">
    <location>
        <begin position="1"/>
        <end position="17"/>
    </location>
</feature>
<evidence type="ECO:0008006" key="4">
    <source>
        <dbReference type="Google" id="ProtNLM"/>
    </source>
</evidence>
<name>A0A9P9FLN5_9HYPO</name>
<evidence type="ECO:0000256" key="1">
    <source>
        <dbReference type="SAM" id="SignalP"/>
    </source>
</evidence>
<evidence type="ECO:0000313" key="2">
    <source>
        <dbReference type="EMBL" id="KAH7165281.1"/>
    </source>
</evidence>
<dbReference type="Proteomes" id="UP000738349">
    <property type="component" value="Unassembled WGS sequence"/>
</dbReference>
<keyword evidence="1" id="KW-0732">Signal</keyword>
<accession>A0A9P9FLN5</accession>
<dbReference type="EMBL" id="JAGMUV010000003">
    <property type="protein sequence ID" value="KAH7165281.1"/>
    <property type="molecule type" value="Genomic_DNA"/>
</dbReference>
<keyword evidence="3" id="KW-1185">Reference proteome</keyword>
<evidence type="ECO:0000313" key="3">
    <source>
        <dbReference type="Proteomes" id="UP000738349"/>
    </source>
</evidence>
<sequence>MMLNLYLYLSFVQVALGANRYIIDTDSCLGEVFTKLQYCTDAAIARAGLVADVLRPYIQDRNNKPDDRIMKQMTRLFGNDDVSTAYDIFARFDAVRQYVRIDMDSRSEQWKQIRDKSDLEIHCNADYIIPDSSFPEPNIHWIDDIQKLPVRDTDAILEFKGEKSTSQAVTSPARAWKVGEVWPDNVPELITFDPEWIQTAVAKNSIFNSDRVKKAVHPSLRRNIQVKFQRFTDITNIDVLQTLEFTLLHELMHTAVGGLALDMDDDDSYGWVNCRRLKDTNNAESLAFFGLVIDLIQNHKYDVNDKGSLKSIT</sequence>
<proteinExistence type="predicted"/>
<protein>
    <recommendedName>
        <fullName evidence="4">Lysine-specific metallo-endopeptidase domain-containing protein</fullName>
    </recommendedName>
</protein>